<proteinExistence type="predicted"/>
<feature type="region of interest" description="Disordered" evidence="1">
    <location>
        <begin position="74"/>
        <end position="105"/>
    </location>
</feature>
<evidence type="ECO:0000256" key="2">
    <source>
        <dbReference type="SAM" id="Phobius"/>
    </source>
</evidence>
<keyword evidence="2" id="KW-0812">Transmembrane</keyword>
<feature type="region of interest" description="Disordered" evidence="1">
    <location>
        <begin position="153"/>
        <end position="244"/>
    </location>
</feature>
<dbReference type="InterPro" id="IPR011250">
    <property type="entry name" value="OMP/PagP_B-barrel"/>
</dbReference>
<dbReference type="SUPFAM" id="SSF56925">
    <property type="entry name" value="OMPA-like"/>
    <property type="match status" value="1"/>
</dbReference>
<comment type="caution">
    <text evidence="3">The sequence shown here is derived from an EMBL/GenBank/DDBJ whole genome shotgun (WGS) entry which is preliminary data.</text>
</comment>
<keyword evidence="4" id="KW-1185">Reference proteome</keyword>
<evidence type="ECO:0000313" key="4">
    <source>
        <dbReference type="Proteomes" id="UP001595719"/>
    </source>
</evidence>
<dbReference type="RefSeq" id="WP_179002560.1">
    <property type="nucleotide sequence ID" value="NZ_JBHSCO010000003.1"/>
</dbReference>
<organism evidence="3 4">
    <name type="scientific">Flavobacterium quisquiliarum</name>
    <dbReference type="NCBI Taxonomy" id="1834436"/>
    <lineage>
        <taxon>Bacteria</taxon>
        <taxon>Pseudomonadati</taxon>
        <taxon>Bacteroidota</taxon>
        <taxon>Flavobacteriia</taxon>
        <taxon>Flavobacteriales</taxon>
        <taxon>Flavobacteriaceae</taxon>
        <taxon>Flavobacterium</taxon>
    </lineage>
</organism>
<dbReference type="Proteomes" id="UP001595719">
    <property type="component" value="Unassembled WGS sequence"/>
</dbReference>
<keyword evidence="2" id="KW-1133">Transmembrane helix</keyword>
<protein>
    <recommendedName>
        <fullName evidence="5">Outer membrane protein beta-barrel domain-containing protein</fullName>
    </recommendedName>
</protein>
<feature type="compositionally biased region" description="Basic residues" evidence="1">
    <location>
        <begin position="186"/>
        <end position="197"/>
    </location>
</feature>
<gene>
    <name evidence="3" type="ORF">ACFOY0_12340</name>
</gene>
<accession>A0ABV8W748</accession>
<keyword evidence="2" id="KW-0472">Membrane</keyword>
<feature type="compositionally biased region" description="Low complexity" evidence="1">
    <location>
        <begin position="212"/>
        <end position="223"/>
    </location>
</feature>
<feature type="transmembrane region" description="Helical" evidence="2">
    <location>
        <begin position="42"/>
        <end position="62"/>
    </location>
</feature>
<evidence type="ECO:0000256" key="1">
    <source>
        <dbReference type="SAM" id="MobiDB-lite"/>
    </source>
</evidence>
<feature type="compositionally biased region" description="Basic and acidic residues" evidence="1">
    <location>
        <begin position="81"/>
        <end position="104"/>
    </location>
</feature>
<name>A0ABV8W748_9FLAO</name>
<evidence type="ECO:0000313" key="3">
    <source>
        <dbReference type="EMBL" id="MFC4391786.1"/>
    </source>
</evidence>
<evidence type="ECO:0008006" key="5">
    <source>
        <dbReference type="Google" id="ProtNLM"/>
    </source>
</evidence>
<dbReference type="EMBL" id="JBHSCO010000003">
    <property type="protein sequence ID" value="MFC4391786.1"/>
    <property type="molecule type" value="Genomic_DNA"/>
</dbReference>
<feature type="compositionally biased region" description="Low complexity" evidence="1">
    <location>
        <begin position="158"/>
        <end position="170"/>
    </location>
</feature>
<reference evidence="4" key="1">
    <citation type="journal article" date="2019" name="Int. J. Syst. Evol. Microbiol.">
        <title>The Global Catalogue of Microorganisms (GCM) 10K type strain sequencing project: providing services to taxonomists for standard genome sequencing and annotation.</title>
        <authorList>
            <consortium name="The Broad Institute Genomics Platform"/>
            <consortium name="The Broad Institute Genome Sequencing Center for Infectious Disease"/>
            <person name="Wu L."/>
            <person name="Ma J."/>
        </authorList>
    </citation>
    <scope>NUCLEOTIDE SEQUENCE [LARGE SCALE GENOMIC DNA]</scope>
    <source>
        <strain evidence="4">CGMCC 1.15345</strain>
    </source>
</reference>
<sequence>MENKSEIGKAIKDKLTHLDEAPRDFVWSKIEKDLNKKRRRRFLIWFIPSVLLIGLLSTVAIVNDKDQNEINETAKAPTHLLQDKDKTKKQNVEQPKKTEIKKSNSNDTILIRKSKDVKLIKQSSKLVSSTNEYEEYEVTKKYKITIRKEKVHIKETPKTNPTKTNKTSKPLAVKKTSYGKTTSAKPKSKPKPVKGKKSLSQTSKKKTETNLPKKTAATTTPETIEPKVAETTIPVKTEEKKDSIASVDSIPVKKRRTPKIQETVPEKIVVNNPPERRVHVYYGPAIFSSLNNQSLIDPSLSKQPTSKPVSAFYGVYIKIMYRKTGFRVGFSHLNLKTSTLLDQNELIPSYSNIELKSDLSPAIIESTFANSNNTELTQTLSYYELPIEFNYAIKKDKSRFNIEAFGGLSTMLLQTNNLEMRSDEIASRSIGTSRNISKINIASNVGLGFSYELTKKIQIEINPLFKYYMNTFKDDNDAKPYSLSLQSGFSYKF</sequence>